<keyword evidence="3" id="KW-1185">Reference proteome</keyword>
<dbReference type="InterPro" id="IPR002514">
    <property type="entry name" value="Transposase_8"/>
</dbReference>
<sequence length="94" mass="10826">MHEQKKRRKYDAAFKAEVLRMVDSGQSAHYIAEALGISESLIYTWKSKNKMGKGKSVQQGELSVENQQLKDRVRQLETERDILKKALSIFSRAN</sequence>
<dbReference type="InterPro" id="IPR051839">
    <property type="entry name" value="RD_transcriptional_regulator"/>
</dbReference>
<reference evidence="2 3" key="1">
    <citation type="journal article" date="2014" name="Int. J. Syst. Evol. Microbiol.">
        <title>Complete genome sequence of Corynebacterium casei LMG S-19264T (=DSM 44701T), isolated from a smear-ripened cheese.</title>
        <authorList>
            <consortium name="US DOE Joint Genome Institute (JGI-PGF)"/>
            <person name="Walter F."/>
            <person name="Albersmeier A."/>
            <person name="Kalinowski J."/>
            <person name="Ruckert C."/>
        </authorList>
    </citation>
    <scope>NUCLEOTIDE SEQUENCE [LARGE SCALE GENOMIC DNA]</scope>
    <source>
        <strain evidence="2 3">KCTC 12866</strain>
    </source>
</reference>
<dbReference type="EMBL" id="BMXF01000007">
    <property type="protein sequence ID" value="GHB86325.1"/>
    <property type="molecule type" value="Genomic_DNA"/>
</dbReference>
<dbReference type="AlphaFoldDB" id="A0A8J3GC42"/>
<evidence type="ECO:0000313" key="2">
    <source>
        <dbReference type="EMBL" id="GHB86325.1"/>
    </source>
</evidence>
<protein>
    <submittedName>
        <fullName evidence="2">Transposase</fullName>
    </submittedName>
</protein>
<evidence type="ECO:0000256" key="1">
    <source>
        <dbReference type="SAM" id="Coils"/>
    </source>
</evidence>
<dbReference type="Gene3D" id="1.10.10.60">
    <property type="entry name" value="Homeodomain-like"/>
    <property type="match status" value="1"/>
</dbReference>
<dbReference type="InterPro" id="IPR009057">
    <property type="entry name" value="Homeodomain-like_sf"/>
</dbReference>
<dbReference type="GO" id="GO:0004803">
    <property type="term" value="F:transposase activity"/>
    <property type="evidence" value="ECO:0007669"/>
    <property type="project" value="InterPro"/>
</dbReference>
<dbReference type="GO" id="GO:0006313">
    <property type="term" value="P:DNA transposition"/>
    <property type="evidence" value="ECO:0007669"/>
    <property type="project" value="InterPro"/>
</dbReference>
<accession>A0A8J3GC42</accession>
<dbReference type="Proteomes" id="UP000598271">
    <property type="component" value="Unassembled WGS sequence"/>
</dbReference>
<evidence type="ECO:0000313" key="3">
    <source>
        <dbReference type="Proteomes" id="UP000598271"/>
    </source>
</evidence>
<dbReference type="PANTHER" id="PTHR33215">
    <property type="entry name" value="PROTEIN DISTAL ANTENNA"/>
    <property type="match status" value="1"/>
</dbReference>
<organism evidence="2 3">
    <name type="scientific">Persicitalea jodogahamensis</name>
    <dbReference type="NCBI Taxonomy" id="402147"/>
    <lineage>
        <taxon>Bacteria</taxon>
        <taxon>Pseudomonadati</taxon>
        <taxon>Bacteroidota</taxon>
        <taxon>Cytophagia</taxon>
        <taxon>Cytophagales</taxon>
        <taxon>Spirosomataceae</taxon>
        <taxon>Persicitalea</taxon>
    </lineage>
</organism>
<dbReference type="Pfam" id="PF01527">
    <property type="entry name" value="HTH_Tnp_1"/>
    <property type="match status" value="1"/>
</dbReference>
<gene>
    <name evidence="2" type="ORF">GCM10007390_47280</name>
</gene>
<dbReference type="PANTHER" id="PTHR33215:SF13">
    <property type="entry name" value="PROTEIN DISTAL ANTENNA"/>
    <property type="match status" value="1"/>
</dbReference>
<comment type="caution">
    <text evidence="2">The sequence shown here is derived from an EMBL/GenBank/DDBJ whole genome shotgun (WGS) entry which is preliminary data.</text>
</comment>
<keyword evidence="1" id="KW-0175">Coiled coil</keyword>
<proteinExistence type="predicted"/>
<dbReference type="SUPFAM" id="SSF46689">
    <property type="entry name" value="Homeodomain-like"/>
    <property type="match status" value="1"/>
</dbReference>
<name>A0A8J3GC42_9BACT</name>
<dbReference type="GO" id="GO:0003677">
    <property type="term" value="F:DNA binding"/>
    <property type="evidence" value="ECO:0007669"/>
    <property type="project" value="InterPro"/>
</dbReference>
<dbReference type="RefSeq" id="WP_189568219.1">
    <property type="nucleotide sequence ID" value="NZ_BMXF01000007.1"/>
</dbReference>
<feature type="coiled-coil region" evidence="1">
    <location>
        <begin position="59"/>
        <end position="86"/>
    </location>
</feature>